<evidence type="ECO:0000313" key="2">
    <source>
        <dbReference type="Proteomes" id="UP000658131"/>
    </source>
</evidence>
<proteinExistence type="predicted"/>
<name>A0ABR7NHG7_9FIRM</name>
<keyword evidence="2" id="KW-1185">Reference proteome</keyword>
<protein>
    <submittedName>
        <fullName evidence="1">Uncharacterized protein</fullName>
    </submittedName>
</protein>
<dbReference type="EMBL" id="JACRTB010000007">
    <property type="protein sequence ID" value="MBC8575825.1"/>
    <property type="molecule type" value="Genomic_DNA"/>
</dbReference>
<evidence type="ECO:0000313" key="1">
    <source>
        <dbReference type="EMBL" id="MBC8575825.1"/>
    </source>
</evidence>
<dbReference type="Proteomes" id="UP000658131">
    <property type="component" value="Unassembled WGS sequence"/>
</dbReference>
<comment type="caution">
    <text evidence="1">The sequence shown here is derived from an EMBL/GenBank/DDBJ whole genome shotgun (WGS) entry which is preliminary data.</text>
</comment>
<sequence>MKTPMDKLTLLRVEASGDVVSFRESGNLWASVELTDKASLFSKVGMGVRSVKLSTVPRGDLTLHDALQWKGRHLFLTSITAVNPASAEITAALIEPTACAATRPEKGKDEQGKLCHTQKPLCSFPGFLTEKYLGFVQKEPQGQVEHRLVLVTPKAVTLKTGDLVKADGGAYAVRVCYLLDEFKNEYEIANTKEP</sequence>
<dbReference type="RefSeq" id="WP_262399395.1">
    <property type="nucleotide sequence ID" value="NZ_JACRTB010000007.1"/>
</dbReference>
<reference evidence="1 2" key="1">
    <citation type="submission" date="2020-08" db="EMBL/GenBank/DDBJ databases">
        <title>Genome public.</title>
        <authorList>
            <person name="Liu C."/>
            <person name="Sun Q."/>
        </authorList>
    </citation>
    <scope>NUCLEOTIDE SEQUENCE [LARGE SCALE GENOMIC DNA]</scope>
    <source>
        <strain evidence="1 2">BX1</strain>
    </source>
</reference>
<accession>A0ABR7NHG7</accession>
<organism evidence="1 2">
    <name type="scientific">Yanshouia hominis</name>
    <dbReference type="NCBI Taxonomy" id="2763673"/>
    <lineage>
        <taxon>Bacteria</taxon>
        <taxon>Bacillati</taxon>
        <taxon>Bacillota</taxon>
        <taxon>Clostridia</taxon>
        <taxon>Eubacteriales</taxon>
        <taxon>Oscillospiraceae</taxon>
        <taxon>Yanshouia</taxon>
    </lineage>
</organism>
<gene>
    <name evidence="1" type="ORF">H8717_05285</name>
</gene>